<dbReference type="SUPFAM" id="SSF63825">
    <property type="entry name" value="YWTD domain"/>
    <property type="match status" value="1"/>
</dbReference>
<evidence type="ECO:0000256" key="1">
    <source>
        <dbReference type="ARBA" id="ARBA00022729"/>
    </source>
</evidence>
<keyword evidence="2" id="KW-0677">Repeat</keyword>
<proteinExistence type="predicted"/>
<dbReference type="PROSITE" id="PS51125">
    <property type="entry name" value="NHL"/>
    <property type="match status" value="1"/>
</dbReference>
<gene>
    <name evidence="5" type="ORF">ZHD862_LOCUS35327</name>
</gene>
<evidence type="ECO:0000256" key="4">
    <source>
        <dbReference type="PROSITE-ProRule" id="PRU00504"/>
    </source>
</evidence>
<evidence type="ECO:0000313" key="5">
    <source>
        <dbReference type="EMBL" id="CAF1452425.1"/>
    </source>
</evidence>
<dbReference type="Gene3D" id="2.120.10.30">
    <property type="entry name" value="TolB, C-terminal domain"/>
    <property type="match status" value="3"/>
</dbReference>
<dbReference type="CDD" id="cd05819">
    <property type="entry name" value="NHL"/>
    <property type="match status" value="1"/>
</dbReference>
<keyword evidence="3" id="KW-0325">Glycoprotein</keyword>
<name>A0A815PNT2_9BILA</name>
<evidence type="ECO:0000256" key="2">
    <source>
        <dbReference type="ARBA" id="ARBA00022737"/>
    </source>
</evidence>
<accession>A0A815PNT2</accession>
<sequence>MASNTTQCFINEKDSSTEYHQKLIEQMDEIEKDRDLFLQEFIQHKQNLQEHSLMKQIDQWENDSIFKIKERAEKCRQNFIKSMKKSFRQIDYKLFSLNEQLKQIRKRKKFNENSSNELKQKLIKLTKELNEPSHIFIEEITTLFINEINLIDRSNMKWKEFGIDITEGNELNQLKNPSSMLIDKDDDKIIYIVDSQNDRIMKWKLNEHYGETVAGRNGKGKQMNQLCYPKDVIIDKENDCFIISDYGNKRIMQWPRQNNGTEKIIISNINCHGLAIDKYEFIYVADGEKHEVRKWKIGDENGKLVAGGNRKGTNLNQLNHPSFIFVDNDCSLYISDCANHRVMKWLKDAKQGIIVAGGNGEGNSFKQLSGPQGILVDQFNQIYVADHGNNRVMCWLEGTTKGSIIVGGNGYGNELNQLFYPMGLSFDQQENLYVVDSGNNRIQKFEIDFN</sequence>
<evidence type="ECO:0000256" key="3">
    <source>
        <dbReference type="ARBA" id="ARBA00023180"/>
    </source>
</evidence>
<dbReference type="InterPro" id="IPR011042">
    <property type="entry name" value="6-blade_b-propeller_TolB-like"/>
</dbReference>
<organism evidence="5 6">
    <name type="scientific">Rotaria sordida</name>
    <dbReference type="NCBI Taxonomy" id="392033"/>
    <lineage>
        <taxon>Eukaryota</taxon>
        <taxon>Metazoa</taxon>
        <taxon>Spiralia</taxon>
        <taxon>Gnathifera</taxon>
        <taxon>Rotifera</taxon>
        <taxon>Eurotatoria</taxon>
        <taxon>Bdelloidea</taxon>
        <taxon>Philodinida</taxon>
        <taxon>Philodinidae</taxon>
        <taxon>Rotaria</taxon>
    </lineage>
</organism>
<dbReference type="PANTHER" id="PTHR10680:SF28">
    <property type="entry name" value="SMP-30_GLUCONOLACTONASE_LRE-LIKE REGION DOMAIN-CONTAINING PROTEIN"/>
    <property type="match status" value="1"/>
</dbReference>
<comment type="caution">
    <text evidence="5">The sequence shown here is derived from an EMBL/GenBank/DDBJ whole genome shotgun (WGS) entry which is preliminary data.</text>
</comment>
<protein>
    <submittedName>
        <fullName evidence="5">Uncharacterized protein</fullName>
    </submittedName>
</protein>
<dbReference type="Pfam" id="PF01436">
    <property type="entry name" value="NHL"/>
    <property type="match status" value="1"/>
</dbReference>
<dbReference type="Proteomes" id="UP000663864">
    <property type="component" value="Unassembled WGS sequence"/>
</dbReference>
<keyword evidence="1" id="KW-0732">Signal</keyword>
<dbReference type="GO" id="GO:0005576">
    <property type="term" value="C:extracellular region"/>
    <property type="evidence" value="ECO:0007669"/>
    <property type="project" value="TreeGrafter"/>
</dbReference>
<dbReference type="EMBL" id="CAJNOT010004999">
    <property type="protein sequence ID" value="CAF1452425.1"/>
    <property type="molecule type" value="Genomic_DNA"/>
</dbReference>
<evidence type="ECO:0000313" key="6">
    <source>
        <dbReference type="Proteomes" id="UP000663864"/>
    </source>
</evidence>
<dbReference type="InterPro" id="IPR001258">
    <property type="entry name" value="NHL_repeat"/>
</dbReference>
<reference evidence="5" key="1">
    <citation type="submission" date="2021-02" db="EMBL/GenBank/DDBJ databases">
        <authorList>
            <person name="Nowell W R."/>
        </authorList>
    </citation>
    <scope>NUCLEOTIDE SEQUENCE</scope>
</reference>
<dbReference type="AlphaFoldDB" id="A0A815PNT2"/>
<dbReference type="PANTHER" id="PTHR10680">
    <property type="entry name" value="PEPTIDYL-GLYCINE ALPHA-AMIDATING MONOOXYGENASE"/>
    <property type="match status" value="1"/>
</dbReference>
<feature type="repeat" description="NHL" evidence="4">
    <location>
        <begin position="411"/>
        <end position="448"/>
    </location>
</feature>